<feature type="transmembrane region" description="Helical" evidence="2">
    <location>
        <begin position="90"/>
        <end position="114"/>
    </location>
</feature>
<feature type="transmembrane region" description="Helical" evidence="2">
    <location>
        <begin position="471"/>
        <end position="490"/>
    </location>
</feature>
<keyword evidence="4" id="KW-1185">Reference proteome</keyword>
<dbReference type="InterPro" id="IPR027948">
    <property type="entry name" value="DUF4436"/>
</dbReference>
<feature type="compositionally biased region" description="Pro residues" evidence="1">
    <location>
        <begin position="182"/>
        <end position="196"/>
    </location>
</feature>
<protein>
    <submittedName>
        <fullName evidence="3">Uncharacterized protein</fullName>
    </submittedName>
</protein>
<comment type="caution">
    <text evidence="3">The sequence shown here is derived from an EMBL/GenBank/DDBJ whole genome shotgun (WGS) entry which is preliminary data.</text>
</comment>
<dbReference type="PROSITE" id="PS51257">
    <property type="entry name" value="PROKAR_LIPOPROTEIN"/>
    <property type="match status" value="1"/>
</dbReference>
<keyword evidence="2" id="KW-0472">Membrane</keyword>
<feature type="compositionally biased region" description="Polar residues" evidence="1">
    <location>
        <begin position="169"/>
        <end position="178"/>
    </location>
</feature>
<keyword evidence="2" id="KW-1133">Transmembrane helix</keyword>
<feature type="region of interest" description="Disordered" evidence="1">
    <location>
        <begin position="501"/>
        <end position="551"/>
    </location>
</feature>
<dbReference type="Proteomes" id="UP000747399">
    <property type="component" value="Unassembled WGS sequence"/>
</dbReference>
<organism evidence="3 4">
    <name type="scientific">Volvox africanus</name>
    <dbReference type="NCBI Taxonomy" id="51714"/>
    <lineage>
        <taxon>Eukaryota</taxon>
        <taxon>Viridiplantae</taxon>
        <taxon>Chlorophyta</taxon>
        <taxon>core chlorophytes</taxon>
        <taxon>Chlorophyceae</taxon>
        <taxon>CS clade</taxon>
        <taxon>Chlamydomonadales</taxon>
        <taxon>Volvocaceae</taxon>
        <taxon>Volvox</taxon>
    </lineage>
</organism>
<dbReference type="AlphaFoldDB" id="A0A8J4F541"/>
<evidence type="ECO:0000256" key="1">
    <source>
        <dbReference type="SAM" id="MobiDB-lite"/>
    </source>
</evidence>
<feature type="region of interest" description="Disordered" evidence="1">
    <location>
        <begin position="257"/>
        <end position="280"/>
    </location>
</feature>
<dbReference type="EMBL" id="BNCO01000025">
    <property type="protein sequence ID" value="GIL56862.1"/>
    <property type="molecule type" value="Genomic_DNA"/>
</dbReference>
<keyword evidence="2" id="KW-0812">Transmembrane</keyword>
<gene>
    <name evidence="3" type="ORF">Vafri_12160</name>
</gene>
<evidence type="ECO:0000256" key="2">
    <source>
        <dbReference type="SAM" id="Phobius"/>
    </source>
</evidence>
<feature type="compositionally biased region" description="Polar residues" evidence="1">
    <location>
        <begin position="518"/>
        <end position="535"/>
    </location>
</feature>
<feature type="compositionally biased region" description="Polar residues" evidence="1">
    <location>
        <begin position="257"/>
        <end position="274"/>
    </location>
</feature>
<evidence type="ECO:0000313" key="3">
    <source>
        <dbReference type="EMBL" id="GIL56862.1"/>
    </source>
</evidence>
<accession>A0A8J4F541</accession>
<evidence type="ECO:0000313" key="4">
    <source>
        <dbReference type="Proteomes" id="UP000747399"/>
    </source>
</evidence>
<feature type="transmembrane region" description="Helical" evidence="2">
    <location>
        <begin position="402"/>
        <end position="427"/>
    </location>
</feature>
<proteinExistence type="predicted"/>
<feature type="region of interest" description="Disordered" evidence="1">
    <location>
        <begin position="160"/>
        <end position="196"/>
    </location>
</feature>
<name>A0A8J4F541_9CHLO</name>
<sequence length="551" mass="60687">MAAGTVRTRTSSLSSALSSCLQRRSNNNRGGEPSQPEVDIETAGSGGSSNHPAGRCTQQLKSLGLLADKACGYAAKGVAFMLEPNVPKAWVPLVHMLVFVLLVLLLPWGIVYAATMNKFSRNGPIAVVCGLREAIIGVIRPDNVGDYDYFPFINIPDSPPSVSPPPPTTNGEPVSVGSSKLPPQPPPSPPLPPFPPRAVRQQLCEHNFEDAFDYSLSYPSNLPKYPNNTVFVALVIQDVDVKRFVLSGLVRASFQTPPVQSRNADPNSDDSSNPKGIITTPPINRKLSLVININGNDVMRVSGSVSSSTASLDNLPVFAERHTRVYPFDTYRAHIRLTISLQDDEGGSTRVPFVAAVMQKGSEFKYHVRNPREKYLMGMDGRNDFSEASFLIWGNRSAISRFVSIFIILLMWSLSIIIFTQALYIVWYRKLDKVIEMASFTATVLFALPQLRSTQPGIPTEANLVIDMTGFIWNMAMVSIACIIYLYMFYSTLVEENGNDIKPTESSQMEEQPPKGQKPQTEEPQTAGQNLQTEEQPPMEYQQAKDMPPGQ</sequence>
<feature type="compositionally biased region" description="Low complexity" evidence="1">
    <location>
        <begin position="1"/>
        <end position="25"/>
    </location>
</feature>
<reference evidence="3" key="1">
    <citation type="journal article" date="2021" name="Proc. Natl. Acad. Sci. U.S.A.">
        <title>Three genomes in the algal genus Volvox reveal the fate of a haploid sex-determining region after a transition to homothallism.</title>
        <authorList>
            <person name="Yamamoto K."/>
            <person name="Hamaji T."/>
            <person name="Kawai-Toyooka H."/>
            <person name="Matsuzaki R."/>
            <person name="Takahashi F."/>
            <person name="Nishimura Y."/>
            <person name="Kawachi M."/>
            <person name="Noguchi H."/>
            <person name="Minakuchi Y."/>
            <person name="Umen J.G."/>
            <person name="Toyoda A."/>
            <person name="Nozaki H."/>
        </authorList>
    </citation>
    <scope>NUCLEOTIDE SEQUENCE</scope>
    <source>
        <strain evidence="3">NIES-3780</strain>
    </source>
</reference>
<feature type="region of interest" description="Disordered" evidence="1">
    <location>
        <begin position="1"/>
        <end position="53"/>
    </location>
</feature>
<dbReference type="Pfam" id="PF14494">
    <property type="entry name" value="DUF4436"/>
    <property type="match status" value="1"/>
</dbReference>